<feature type="region of interest" description="Disordered" evidence="1">
    <location>
        <begin position="61"/>
        <end position="88"/>
    </location>
</feature>
<dbReference type="AlphaFoldDB" id="A0A8K0UDP3"/>
<accession>A0A8K0UDP3</accession>
<organism evidence="3 4">
    <name type="scientific">Cristinia sonorae</name>
    <dbReference type="NCBI Taxonomy" id="1940300"/>
    <lineage>
        <taxon>Eukaryota</taxon>
        <taxon>Fungi</taxon>
        <taxon>Dikarya</taxon>
        <taxon>Basidiomycota</taxon>
        <taxon>Agaricomycotina</taxon>
        <taxon>Agaricomycetes</taxon>
        <taxon>Agaricomycetidae</taxon>
        <taxon>Agaricales</taxon>
        <taxon>Pleurotineae</taxon>
        <taxon>Stephanosporaceae</taxon>
        <taxon>Cristinia</taxon>
    </lineage>
</organism>
<evidence type="ECO:0000256" key="2">
    <source>
        <dbReference type="SAM" id="SignalP"/>
    </source>
</evidence>
<sequence length="128" mass="13958">MNIILLAILYVEYSYYCRGRCVTEGLVGLTSRVGSGYPRYPHHPTLFVYPPLSPLCPKVHPPNPIATTAEKSSPKLPTSLSGPKSPTTVSETAALDFLRRLGGLPVSRVLSWSRSGHDNSVGSEYLIM</sequence>
<feature type="chain" id="PRO_5035427667" evidence="2">
    <location>
        <begin position="20"/>
        <end position="128"/>
    </location>
</feature>
<dbReference type="Proteomes" id="UP000813824">
    <property type="component" value="Unassembled WGS sequence"/>
</dbReference>
<reference evidence="3" key="1">
    <citation type="journal article" date="2021" name="New Phytol.">
        <title>Evolutionary innovations through gain and loss of genes in the ectomycorrhizal Boletales.</title>
        <authorList>
            <person name="Wu G."/>
            <person name="Miyauchi S."/>
            <person name="Morin E."/>
            <person name="Kuo A."/>
            <person name="Drula E."/>
            <person name="Varga T."/>
            <person name="Kohler A."/>
            <person name="Feng B."/>
            <person name="Cao Y."/>
            <person name="Lipzen A."/>
            <person name="Daum C."/>
            <person name="Hundley H."/>
            <person name="Pangilinan J."/>
            <person name="Johnson J."/>
            <person name="Barry K."/>
            <person name="LaButti K."/>
            <person name="Ng V."/>
            <person name="Ahrendt S."/>
            <person name="Min B."/>
            <person name="Choi I.G."/>
            <person name="Park H."/>
            <person name="Plett J.M."/>
            <person name="Magnuson J."/>
            <person name="Spatafora J.W."/>
            <person name="Nagy L.G."/>
            <person name="Henrissat B."/>
            <person name="Grigoriev I.V."/>
            <person name="Yang Z.L."/>
            <person name="Xu J."/>
            <person name="Martin F.M."/>
        </authorList>
    </citation>
    <scope>NUCLEOTIDE SEQUENCE</scope>
    <source>
        <strain evidence="3">KKN 215</strain>
    </source>
</reference>
<feature type="compositionally biased region" description="Polar residues" evidence="1">
    <location>
        <begin position="65"/>
        <end position="88"/>
    </location>
</feature>
<evidence type="ECO:0000313" key="3">
    <source>
        <dbReference type="EMBL" id="KAH8078410.1"/>
    </source>
</evidence>
<proteinExistence type="predicted"/>
<evidence type="ECO:0000256" key="1">
    <source>
        <dbReference type="SAM" id="MobiDB-lite"/>
    </source>
</evidence>
<protein>
    <submittedName>
        <fullName evidence="3">Uncharacterized protein</fullName>
    </submittedName>
</protein>
<evidence type="ECO:0000313" key="4">
    <source>
        <dbReference type="Proteomes" id="UP000813824"/>
    </source>
</evidence>
<feature type="signal peptide" evidence="2">
    <location>
        <begin position="1"/>
        <end position="19"/>
    </location>
</feature>
<name>A0A8K0UDP3_9AGAR</name>
<keyword evidence="4" id="KW-1185">Reference proteome</keyword>
<dbReference type="EMBL" id="JAEVFJ010000059">
    <property type="protein sequence ID" value="KAH8078410.1"/>
    <property type="molecule type" value="Genomic_DNA"/>
</dbReference>
<comment type="caution">
    <text evidence="3">The sequence shown here is derived from an EMBL/GenBank/DDBJ whole genome shotgun (WGS) entry which is preliminary data.</text>
</comment>
<keyword evidence="2" id="KW-0732">Signal</keyword>
<gene>
    <name evidence="3" type="ORF">BXZ70DRAFT_661942</name>
</gene>